<comment type="similarity">
    <text evidence="1">In the N-terminal section; belongs to the glycosyltransferase 20 family.</text>
</comment>
<dbReference type="InterPro" id="IPR012766">
    <property type="entry name" value="Trehalose_OtsA"/>
</dbReference>
<dbReference type="FunFam" id="3.40.50.1000:FF:000052">
    <property type="entry name" value="Alpha,alpha-trehalose-phosphate synthase [UDP-forming] 6"/>
    <property type="match status" value="1"/>
</dbReference>
<dbReference type="InterPro" id="IPR023214">
    <property type="entry name" value="HAD_sf"/>
</dbReference>
<dbReference type="Pfam" id="PF00982">
    <property type="entry name" value="Glyco_transf_20"/>
    <property type="match status" value="1"/>
</dbReference>
<keyword evidence="11" id="KW-1185">Reference proteome</keyword>
<dbReference type="SUPFAM" id="SSF53756">
    <property type="entry name" value="UDP-Glycosyltransferase/glycogen phosphorylase"/>
    <property type="match status" value="1"/>
</dbReference>
<evidence type="ECO:0000313" key="10">
    <source>
        <dbReference type="EMBL" id="ORY05435.1"/>
    </source>
</evidence>
<dbReference type="OrthoDB" id="755951at2759"/>
<protein>
    <recommendedName>
        <fullName evidence="4">alpha,alpha-trehalose-phosphate synthase (UDP-forming)</fullName>
        <ecNumber evidence="4">2.4.1.15</ecNumber>
    </recommendedName>
    <alternativeName>
        <fullName evidence="8">UDP-glucose-glucosephosphate glucosyltransferase</fullName>
    </alternativeName>
</protein>
<comment type="pathway">
    <text evidence="7">Carbohydrate biosynthesis.</text>
</comment>
<dbReference type="AlphaFoldDB" id="A0A1Y1Z6K5"/>
<evidence type="ECO:0000256" key="6">
    <source>
        <dbReference type="ARBA" id="ARBA00022679"/>
    </source>
</evidence>
<dbReference type="FunCoup" id="A0A1Y1Z6K5">
    <property type="interactions" value="137"/>
</dbReference>
<name>A0A1Y1Z6K5_9FUNG</name>
<dbReference type="Gene3D" id="3.40.50.2000">
    <property type="entry name" value="Glycogen Phosphorylase B"/>
    <property type="match status" value="2"/>
</dbReference>
<dbReference type="NCBIfam" id="TIGR02400">
    <property type="entry name" value="trehalose_OtsA"/>
    <property type="match status" value="1"/>
</dbReference>
<dbReference type="Gene3D" id="3.40.50.1000">
    <property type="entry name" value="HAD superfamily/HAD-like"/>
    <property type="match status" value="1"/>
</dbReference>
<dbReference type="NCBIfam" id="NF011071">
    <property type="entry name" value="PRK14501.1"/>
    <property type="match status" value="1"/>
</dbReference>
<dbReference type="NCBIfam" id="TIGR01484">
    <property type="entry name" value="HAD-SF-IIB"/>
    <property type="match status" value="1"/>
</dbReference>
<dbReference type="Pfam" id="PF02358">
    <property type="entry name" value="Trehalose_PPase"/>
    <property type="match status" value="1"/>
</dbReference>
<organism evidence="10 11">
    <name type="scientific">Basidiobolus meristosporus CBS 931.73</name>
    <dbReference type="NCBI Taxonomy" id="1314790"/>
    <lineage>
        <taxon>Eukaryota</taxon>
        <taxon>Fungi</taxon>
        <taxon>Fungi incertae sedis</taxon>
        <taxon>Zoopagomycota</taxon>
        <taxon>Entomophthoromycotina</taxon>
        <taxon>Basidiobolomycetes</taxon>
        <taxon>Basidiobolales</taxon>
        <taxon>Basidiobolaceae</taxon>
        <taxon>Basidiobolus</taxon>
    </lineage>
</organism>
<dbReference type="GO" id="GO:0005992">
    <property type="term" value="P:trehalose biosynthetic process"/>
    <property type="evidence" value="ECO:0007669"/>
    <property type="project" value="InterPro"/>
</dbReference>
<dbReference type="PANTHER" id="PTHR10788">
    <property type="entry name" value="TREHALOSE-6-PHOSPHATE SYNTHASE"/>
    <property type="match status" value="1"/>
</dbReference>
<evidence type="ECO:0000256" key="3">
    <source>
        <dbReference type="ARBA" id="ARBA00008799"/>
    </source>
</evidence>
<comment type="similarity">
    <text evidence="2">In the C-terminal section; belongs to the trehalose phosphatase family.</text>
</comment>
<evidence type="ECO:0000313" key="11">
    <source>
        <dbReference type="Proteomes" id="UP000193498"/>
    </source>
</evidence>
<dbReference type="InterPro" id="IPR001830">
    <property type="entry name" value="Glyco_trans_20"/>
</dbReference>
<dbReference type="FunFam" id="3.40.50.2000:FF:000007">
    <property type="entry name" value="Trehalose-6-phosphate synthase"/>
    <property type="match status" value="1"/>
</dbReference>
<dbReference type="EC" id="2.4.1.15" evidence="4"/>
<reference evidence="10 11" key="1">
    <citation type="submission" date="2016-07" db="EMBL/GenBank/DDBJ databases">
        <title>Pervasive Adenine N6-methylation of Active Genes in Fungi.</title>
        <authorList>
            <consortium name="DOE Joint Genome Institute"/>
            <person name="Mondo S.J."/>
            <person name="Dannebaum R.O."/>
            <person name="Kuo R.C."/>
            <person name="Labutti K."/>
            <person name="Haridas S."/>
            <person name="Kuo A."/>
            <person name="Salamov A."/>
            <person name="Ahrendt S.R."/>
            <person name="Lipzen A."/>
            <person name="Sullivan W."/>
            <person name="Andreopoulos W.B."/>
            <person name="Clum A."/>
            <person name="Lindquist E."/>
            <person name="Daum C."/>
            <person name="Ramamoorthy G.K."/>
            <person name="Gryganskyi A."/>
            <person name="Culley D."/>
            <person name="Magnuson J.K."/>
            <person name="James T.Y."/>
            <person name="O'Malley M.A."/>
            <person name="Stajich J.E."/>
            <person name="Spatafora J.W."/>
            <person name="Visel A."/>
            <person name="Grigoriev I.V."/>
        </authorList>
    </citation>
    <scope>NUCLEOTIDE SEQUENCE [LARGE SCALE GENOMIC DNA]</scope>
    <source>
        <strain evidence="10 11">CBS 931.73</strain>
    </source>
</reference>
<dbReference type="InterPro" id="IPR006379">
    <property type="entry name" value="HAD-SF_hydro_IIB"/>
</dbReference>
<keyword evidence="6" id="KW-0808">Transferase</keyword>
<dbReference type="FunFam" id="3.40.50.2000:FF:000035">
    <property type="entry name" value="Trehalose-6-phosphate synthase"/>
    <property type="match status" value="1"/>
</dbReference>
<gene>
    <name evidence="10" type="ORF">K493DRAFT_204496</name>
</gene>
<dbReference type="EMBL" id="MCFE01000025">
    <property type="protein sequence ID" value="ORY05435.1"/>
    <property type="molecule type" value="Genomic_DNA"/>
</dbReference>
<proteinExistence type="inferred from homology"/>
<dbReference type="CDD" id="cd01627">
    <property type="entry name" value="HAD_TPP"/>
    <property type="match status" value="1"/>
</dbReference>
<comment type="caution">
    <text evidence="10">The sequence shown here is derived from an EMBL/GenBank/DDBJ whole genome shotgun (WGS) entry which is preliminary data.</text>
</comment>
<keyword evidence="5" id="KW-0328">Glycosyltransferase</keyword>
<dbReference type="GO" id="GO:0005946">
    <property type="term" value="C:alpha,alpha-trehalose-phosphate synthase complex (UDP-forming)"/>
    <property type="evidence" value="ECO:0007669"/>
    <property type="project" value="TreeGrafter"/>
</dbReference>
<dbReference type="Gene3D" id="3.30.70.1020">
    <property type="entry name" value="Trehalose-6-phosphate phosphatase related protein, domain 2"/>
    <property type="match status" value="1"/>
</dbReference>
<evidence type="ECO:0000256" key="7">
    <source>
        <dbReference type="ARBA" id="ARBA00024331"/>
    </source>
</evidence>
<evidence type="ECO:0000256" key="5">
    <source>
        <dbReference type="ARBA" id="ARBA00022676"/>
    </source>
</evidence>
<evidence type="ECO:0000256" key="8">
    <source>
        <dbReference type="ARBA" id="ARBA00029654"/>
    </source>
</evidence>
<sequence length="770" mass="87407">MPSEPSSPTKGDSNLRLLVVSNRLPVTISKNEDGYQFKMSSGGLVSALSGLKKMMTFTWIGWPGIDIPKEEREEVRQKLLEEHSCLPVFLDDETADRHYNGFSNSILWPLFHYHPGEISFDEEDWEAYQTANACFADAINEIVNDNDLVWVQDYHLMLLPQMLREKIQGKNNVNIGWFLHTPFPSSEIYRILPVRKEILLGVLSADLLGFHTYDYARHFLSSCTRILGLSTVPNGVEYEGKLVHVGTFPIGIDPEKFTEGLKMQKIQDRISFLKQKFEGVKILVGVDRLDYIKGVPQKMHALEVFLNNHPEFIGKVVLVQVAVPSRGDVEEYQMLQSTVNELVGRINGKFGTVEYTPIHFLHKSVTFDELVSLYSIADACIVSSTRDGMNLVSYEYISCQQEKNGVLVLSEFAGAAQSLNGSIIVNPWNTEELAQAMYDAVTMPESLRKSNHQKLYRYVTKYTAAYWGLSYVNELRRISEEFDHHQSLPKLSSQYVISHFKKSQKKKLILLDYDGTLTATHRLPEFAKPSPEVIRGLKDLASKPDTYVYILSGRARDHLDTWFHDTGVGLSAEHGCFYKHPASMKDFDPNQTGEVEKGKYVKPETNGWFRLVEQVDPTWRDTIRPLFQHYTERTPGSFIEEKEINLTWHYRNADPEFGSWQASELQINLEKLLSHMALAIVLGSKTLELRPSSVDKATAVKAIIRDLNPSETDFIFCIGDGKTDEVIFNVLNEMSVDVITATVGKKQTDAKYYVDGVRDVTSLLKTLGSL</sequence>
<dbReference type="GO" id="GO:0005829">
    <property type="term" value="C:cytosol"/>
    <property type="evidence" value="ECO:0007669"/>
    <property type="project" value="TreeGrafter"/>
</dbReference>
<dbReference type="GO" id="GO:0004805">
    <property type="term" value="F:trehalose-phosphatase activity"/>
    <property type="evidence" value="ECO:0007669"/>
    <property type="project" value="TreeGrafter"/>
</dbReference>
<dbReference type="FunFam" id="3.30.70.1020:FF:000001">
    <property type="entry name" value="Alpha,alpha-trehalose-phosphate synthase [UDP-forming] 1"/>
    <property type="match status" value="1"/>
</dbReference>
<dbReference type="STRING" id="1314790.A0A1Y1Z6K5"/>
<dbReference type="NCBIfam" id="TIGR00685">
    <property type="entry name" value="T6PP"/>
    <property type="match status" value="1"/>
</dbReference>
<dbReference type="InterPro" id="IPR003337">
    <property type="entry name" value="Trehalose_PPase"/>
</dbReference>
<comment type="similarity">
    <text evidence="3">Belongs to the glycosyltransferase 20 family.</text>
</comment>
<dbReference type="InterPro" id="IPR036412">
    <property type="entry name" value="HAD-like_sf"/>
</dbReference>
<evidence type="ECO:0000256" key="4">
    <source>
        <dbReference type="ARBA" id="ARBA00012538"/>
    </source>
</evidence>
<evidence type="ECO:0000256" key="2">
    <source>
        <dbReference type="ARBA" id="ARBA00006330"/>
    </source>
</evidence>
<dbReference type="InParanoid" id="A0A1Y1Z6K5"/>
<dbReference type="PANTHER" id="PTHR10788:SF106">
    <property type="entry name" value="BCDNA.GH08860"/>
    <property type="match status" value="1"/>
</dbReference>
<dbReference type="GO" id="GO:0003825">
    <property type="term" value="F:alpha,alpha-trehalose-phosphate synthase (UDP-forming) activity"/>
    <property type="evidence" value="ECO:0007669"/>
    <property type="project" value="UniProtKB-EC"/>
</dbReference>
<dbReference type="CDD" id="cd03788">
    <property type="entry name" value="GT20_TPS"/>
    <property type="match status" value="1"/>
</dbReference>
<dbReference type="Proteomes" id="UP000193498">
    <property type="component" value="Unassembled WGS sequence"/>
</dbReference>
<accession>A0A1Y1Z6K5</accession>
<comment type="catalytic activity">
    <reaction evidence="9">
        <text>D-glucose 6-phosphate + UDP-alpha-D-glucose = alpha,alpha-trehalose 6-phosphate + UDP + H(+)</text>
        <dbReference type="Rhea" id="RHEA:18889"/>
        <dbReference type="ChEBI" id="CHEBI:15378"/>
        <dbReference type="ChEBI" id="CHEBI:58223"/>
        <dbReference type="ChEBI" id="CHEBI:58429"/>
        <dbReference type="ChEBI" id="CHEBI:58885"/>
        <dbReference type="ChEBI" id="CHEBI:61548"/>
        <dbReference type="EC" id="2.4.1.15"/>
    </reaction>
</comment>
<evidence type="ECO:0000256" key="1">
    <source>
        <dbReference type="ARBA" id="ARBA00005409"/>
    </source>
</evidence>
<evidence type="ECO:0000256" key="9">
    <source>
        <dbReference type="ARBA" id="ARBA00048039"/>
    </source>
</evidence>
<dbReference type="SUPFAM" id="SSF56784">
    <property type="entry name" value="HAD-like"/>
    <property type="match status" value="1"/>
</dbReference>